<dbReference type="SUPFAM" id="SSF53955">
    <property type="entry name" value="Lysozyme-like"/>
    <property type="match status" value="1"/>
</dbReference>
<evidence type="ECO:0000259" key="3">
    <source>
        <dbReference type="Pfam" id="PF01464"/>
    </source>
</evidence>
<gene>
    <name evidence="4" type="ORF">B5J99_01115</name>
</gene>
<protein>
    <submittedName>
        <fullName evidence="4">Lytic transglycosylase</fullName>
    </submittedName>
</protein>
<dbReference type="InterPro" id="IPR023346">
    <property type="entry name" value="Lysozyme-like_dom_sf"/>
</dbReference>
<evidence type="ECO:0000256" key="1">
    <source>
        <dbReference type="ARBA" id="ARBA00007734"/>
    </source>
</evidence>
<sequence length="218" mass="23604">MPAAVSPPVAGSIKSHPYAQPVAEASQRFGIPEHWIWAVMRAESGGRSYAVSRAGAMGLMQIMPRTWTTLSARFGLGPDPFDVRANILGGAAYLRMMWDRYGDIPLMLAAYNAGPGRVDEYRMSRRRLPVETRIYVAKIAPSLGTPAAALIVSGPPVTVQSWRHAPVFASRHQGASVTYEAAVETQSTPTSAGLPDALPLQLRANNDRLFVPLSPRQP</sequence>
<evidence type="ECO:0000256" key="2">
    <source>
        <dbReference type="ARBA" id="ARBA00009387"/>
    </source>
</evidence>
<keyword evidence="5" id="KW-1185">Reference proteome</keyword>
<dbReference type="Gene3D" id="1.10.530.10">
    <property type="match status" value="1"/>
</dbReference>
<dbReference type="PANTHER" id="PTHR37423:SF2">
    <property type="entry name" value="MEMBRANE-BOUND LYTIC MUREIN TRANSGLYCOSYLASE C"/>
    <property type="match status" value="1"/>
</dbReference>
<dbReference type="InterPro" id="IPR008258">
    <property type="entry name" value="Transglycosylase_SLT_dom_1"/>
</dbReference>
<dbReference type="CDD" id="cd00254">
    <property type="entry name" value="LT-like"/>
    <property type="match status" value="1"/>
</dbReference>
<comment type="similarity">
    <text evidence="2">Belongs to the virb1 family.</text>
</comment>
<dbReference type="Proteomes" id="UP000258016">
    <property type="component" value="Chromosome"/>
</dbReference>
<organism evidence="4 5">
    <name type="scientific">Blastomonas fulva</name>
    <dbReference type="NCBI Taxonomy" id="1550728"/>
    <lineage>
        <taxon>Bacteria</taxon>
        <taxon>Pseudomonadati</taxon>
        <taxon>Pseudomonadota</taxon>
        <taxon>Alphaproteobacteria</taxon>
        <taxon>Sphingomonadales</taxon>
        <taxon>Sphingomonadaceae</taxon>
        <taxon>Blastomonas</taxon>
    </lineage>
</organism>
<reference evidence="4 5" key="1">
    <citation type="submission" date="2017-03" db="EMBL/GenBank/DDBJ databases">
        <title>Complete genome sequence of Blastomonas fulva degrading microcsystin LR.</title>
        <authorList>
            <person name="Lee H.-g."/>
            <person name="Jin L."/>
            <person name="oh H.-M."/>
        </authorList>
    </citation>
    <scope>NUCLEOTIDE SEQUENCE [LARGE SCALE GENOMIC DNA]</scope>
    <source>
        <strain evidence="4 5">T2</strain>
    </source>
</reference>
<name>A0ABN5AZM3_9SPHN</name>
<proteinExistence type="inferred from homology"/>
<dbReference type="EMBL" id="CP020083">
    <property type="protein sequence ID" value="ASR50243.1"/>
    <property type="molecule type" value="Genomic_DNA"/>
</dbReference>
<evidence type="ECO:0000313" key="4">
    <source>
        <dbReference type="EMBL" id="ASR50243.1"/>
    </source>
</evidence>
<accession>A0ABN5AZM3</accession>
<evidence type="ECO:0000313" key="5">
    <source>
        <dbReference type="Proteomes" id="UP000258016"/>
    </source>
</evidence>
<comment type="similarity">
    <text evidence="1">Belongs to the transglycosylase Slt family.</text>
</comment>
<dbReference type="PANTHER" id="PTHR37423">
    <property type="entry name" value="SOLUBLE LYTIC MUREIN TRANSGLYCOSYLASE-RELATED"/>
    <property type="match status" value="1"/>
</dbReference>
<dbReference type="Pfam" id="PF01464">
    <property type="entry name" value="SLT"/>
    <property type="match status" value="1"/>
</dbReference>
<feature type="domain" description="Transglycosylase SLT" evidence="3">
    <location>
        <begin position="22"/>
        <end position="126"/>
    </location>
</feature>